<keyword evidence="2" id="KW-1185">Reference proteome</keyword>
<dbReference type="AlphaFoldDB" id="A0A914UGS1"/>
<evidence type="ECO:0000313" key="3">
    <source>
        <dbReference type="WBParaSite" id="PSAMB.scaffold1006size37331.g10331.t1"/>
    </source>
</evidence>
<feature type="region of interest" description="Disordered" evidence="1">
    <location>
        <begin position="24"/>
        <end position="61"/>
    </location>
</feature>
<protein>
    <submittedName>
        <fullName evidence="3">Uncharacterized protein</fullName>
    </submittedName>
</protein>
<accession>A0A914UGS1</accession>
<organism evidence="2 3">
    <name type="scientific">Plectus sambesii</name>
    <dbReference type="NCBI Taxonomy" id="2011161"/>
    <lineage>
        <taxon>Eukaryota</taxon>
        <taxon>Metazoa</taxon>
        <taxon>Ecdysozoa</taxon>
        <taxon>Nematoda</taxon>
        <taxon>Chromadorea</taxon>
        <taxon>Plectida</taxon>
        <taxon>Plectina</taxon>
        <taxon>Plectoidea</taxon>
        <taxon>Plectidae</taxon>
        <taxon>Plectus</taxon>
    </lineage>
</organism>
<name>A0A914UGS1_9BILA</name>
<dbReference type="WBParaSite" id="PSAMB.scaffold1006size37331.g10331.t1">
    <property type="protein sequence ID" value="PSAMB.scaffold1006size37331.g10331.t1"/>
    <property type="gene ID" value="PSAMB.scaffold1006size37331.g10331"/>
</dbReference>
<reference evidence="3" key="1">
    <citation type="submission" date="2022-11" db="UniProtKB">
        <authorList>
            <consortium name="WormBaseParasite"/>
        </authorList>
    </citation>
    <scope>IDENTIFICATION</scope>
</reference>
<proteinExistence type="predicted"/>
<evidence type="ECO:0000313" key="2">
    <source>
        <dbReference type="Proteomes" id="UP000887566"/>
    </source>
</evidence>
<dbReference type="Proteomes" id="UP000887566">
    <property type="component" value="Unplaced"/>
</dbReference>
<evidence type="ECO:0000256" key="1">
    <source>
        <dbReference type="SAM" id="MobiDB-lite"/>
    </source>
</evidence>
<sequence length="148" mass="15993">MIEKHLSFVRCTTEENPKNLTVPVIPLGVGLPPPPPASNASGDEEDKEVVPPTAGPSSPGPPQLAQYLLCVDQCALAPTAPKRFRRSPLNCSIKMKCALAPPTEEVQEAFRTCEEELKVDARQRFIASCECMKAAGVTDLDCNPPAFY</sequence>